<dbReference type="AlphaFoldDB" id="A0A7R9P5N7"/>
<dbReference type="InterPro" id="IPR013083">
    <property type="entry name" value="Znf_RING/FYVE/PHD"/>
</dbReference>
<dbReference type="SMART" id="SM00064">
    <property type="entry name" value="FYVE"/>
    <property type="match status" value="1"/>
</dbReference>
<dbReference type="Pfam" id="PF01363">
    <property type="entry name" value="FYVE"/>
    <property type="match status" value="1"/>
</dbReference>
<evidence type="ECO:0000259" key="10">
    <source>
        <dbReference type="PROSITE" id="PS50178"/>
    </source>
</evidence>
<dbReference type="GO" id="GO:0008270">
    <property type="term" value="F:zinc ion binding"/>
    <property type="evidence" value="ECO:0007669"/>
    <property type="project" value="UniProtKB-KW"/>
</dbReference>
<protein>
    <recommendedName>
        <fullName evidence="3">Lateral signaling target protein 2 homolog</fullName>
    </recommendedName>
</protein>
<dbReference type="GO" id="GO:0031901">
    <property type="term" value="C:early endosome membrane"/>
    <property type="evidence" value="ECO:0007669"/>
    <property type="project" value="TreeGrafter"/>
</dbReference>
<feature type="domain" description="FYVE-type" evidence="10">
    <location>
        <begin position="1010"/>
        <end position="1070"/>
    </location>
</feature>
<evidence type="ECO:0000256" key="4">
    <source>
        <dbReference type="ARBA" id="ARBA00022723"/>
    </source>
</evidence>
<proteinExistence type="inferred from homology"/>
<dbReference type="InterPro" id="IPR000306">
    <property type="entry name" value="Znf_FYVE"/>
</dbReference>
<evidence type="ECO:0000313" key="11">
    <source>
        <dbReference type="EMBL" id="CAD7570673.1"/>
    </source>
</evidence>
<name>A0A7R9P5N7_TIMCA</name>
<keyword evidence="6" id="KW-0862">Zinc</keyword>
<gene>
    <name evidence="11" type="ORF">TCMB3V08_LOCUS3370</name>
</gene>
<dbReference type="SUPFAM" id="SSF57903">
    <property type="entry name" value="FYVE/PHD zinc finger"/>
    <property type="match status" value="1"/>
</dbReference>
<evidence type="ECO:0000256" key="6">
    <source>
        <dbReference type="ARBA" id="ARBA00022833"/>
    </source>
</evidence>
<comment type="function">
    <text evidence="1">Negative regulator of epidermal growth factor receptor (EGFR) signaling.</text>
</comment>
<organism evidence="11">
    <name type="scientific">Timema californicum</name>
    <name type="common">California timema</name>
    <name type="synonym">Walking stick</name>
    <dbReference type="NCBI Taxonomy" id="61474"/>
    <lineage>
        <taxon>Eukaryota</taxon>
        <taxon>Metazoa</taxon>
        <taxon>Ecdysozoa</taxon>
        <taxon>Arthropoda</taxon>
        <taxon>Hexapoda</taxon>
        <taxon>Insecta</taxon>
        <taxon>Pterygota</taxon>
        <taxon>Neoptera</taxon>
        <taxon>Polyneoptera</taxon>
        <taxon>Phasmatodea</taxon>
        <taxon>Timematodea</taxon>
        <taxon>Timematoidea</taxon>
        <taxon>Timematidae</taxon>
        <taxon>Timema</taxon>
    </lineage>
</organism>
<keyword evidence="4" id="KW-0479">Metal-binding</keyword>
<dbReference type="PANTHER" id="PTHR46465">
    <property type="entry name" value="LATERAL SIGNALING TARGET PROTEIN 2 HOMOLOG"/>
    <property type="match status" value="1"/>
</dbReference>
<feature type="region of interest" description="Disordered" evidence="8">
    <location>
        <begin position="682"/>
        <end position="744"/>
    </location>
</feature>
<evidence type="ECO:0000256" key="2">
    <source>
        <dbReference type="ARBA" id="ARBA00008755"/>
    </source>
</evidence>
<evidence type="ECO:0000256" key="7">
    <source>
        <dbReference type="PROSITE-ProRule" id="PRU00091"/>
    </source>
</evidence>
<reference evidence="11" key="1">
    <citation type="submission" date="2020-11" db="EMBL/GenBank/DDBJ databases">
        <authorList>
            <person name="Tran Van P."/>
        </authorList>
    </citation>
    <scope>NUCLEOTIDE SEQUENCE</scope>
</reference>
<feature type="compositionally biased region" description="Low complexity" evidence="8">
    <location>
        <begin position="834"/>
        <end position="846"/>
    </location>
</feature>
<keyword evidence="9" id="KW-0732">Signal</keyword>
<dbReference type="InterPro" id="IPR011011">
    <property type="entry name" value="Znf_FYVE_PHD"/>
</dbReference>
<evidence type="ECO:0000256" key="8">
    <source>
        <dbReference type="SAM" id="MobiDB-lite"/>
    </source>
</evidence>
<dbReference type="InterPro" id="IPR043269">
    <property type="entry name" value="FYVE_LST2"/>
</dbReference>
<sequence>MLITLSLASLANQSLARSLACLSRRAEEAIHYLATQLSISSPSPSSPFFLAQETSDNTLRYGDCNLFRLQVLWSHRQGGHCSASHSTPCSGASCHDSDSYSLAACLTACLVDFRFRSSPCPGWETGCLGSFVTLLALSTMEMTSNPKDDTSLLAQFFYADEALNMVAAELDSFDGRKDPERCTSLVNHLRQCQDKVLTICSNIMDEIIPEERANRDFRVKFPDDVMQENLAGQLWFGAECLAAGSSIMNRENESSEMRPLAKALTKALENVRNFLREQCLRGPLVHSGDMFCERLQEALKIFDRLFAEFELCYVSAMVPVKTPREYEVQQFVVVLFSETLQRALQMKLLNQEMVDDYDPALMFTIPRLAIVSGLLIFPDGPLCLDKPSGDMSEMFRPFRTLLFKIRELLWTLNKKELFGLEKLLCSSEEPNDYRTSDSNNPRLPLDTADDTTYPSVPDLDDFVTRFYIDYPNCKQFVTDFYTRTAVPSSCVEGDEVSESDEDTEWVGETSECDSVATEVFRVLDSETGSTRTVIRVSGDSWSNGSITPLDAPDNLLGVSSTNSFNTCEDSSLSSTINDIVSEPLERHEKTINDPYCENNLINTDTTELVSNNIDIPITSSGFLIANQVGHEAMMATVDGIPPRSPIVSPSGAQSLPDGDSSEAMSVATATLSTLLLRSSKMSPGVYHREPSIGEDDSNTQSPLDSGVGTVLSCSETGSLSDRSPDAESCEARETTHQGKHNPPRLHWQLETIACRCTSSRNCDTAMFEDHGTEKYVDKVLPNILIKTEGEEWVGMMSGEGQYTVCNENLNNVRTSDLNYSENWESLMTQHSEEPSSSESKLSLPSSSSSFKSLVAKETRKLDVSPSYDHRSQHPPIMVVSKRLGRSLEAPAASSYSSTCSSCQSSISGNSDRSSDDLIHRLFVCIAGVADQLQTNFAGDLRNILKSVFLINASCSAPSPTPLPRELERSPSPSDNDPARTVENAEEALSVGWESPHSSLEIESPPPWIPDDMAPRCMSCETVFTVVRRRHHCRNCGKVFCARCSSNSVPLPRYGHVKPVRVCNRCFLYQVTPFMLEELATRS</sequence>
<accession>A0A7R9P5N7</accession>
<feature type="chain" id="PRO_5030604564" description="Lateral signaling target protein 2 homolog" evidence="9">
    <location>
        <begin position="17"/>
        <end position="1082"/>
    </location>
</feature>
<feature type="region of interest" description="Disordered" evidence="8">
    <location>
        <begin position="429"/>
        <end position="450"/>
    </location>
</feature>
<evidence type="ECO:0000256" key="1">
    <source>
        <dbReference type="ARBA" id="ARBA00003580"/>
    </source>
</evidence>
<feature type="region of interest" description="Disordered" evidence="8">
    <location>
        <begin position="958"/>
        <end position="980"/>
    </location>
</feature>
<evidence type="ECO:0000256" key="3">
    <source>
        <dbReference type="ARBA" id="ARBA00019870"/>
    </source>
</evidence>
<feature type="region of interest" description="Disordered" evidence="8">
    <location>
        <begin position="826"/>
        <end position="846"/>
    </location>
</feature>
<dbReference type="InterPro" id="IPR051118">
    <property type="entry name" value="LST-2"/>
</dbReference>
<evidence type="ECO:0000256" key="5">
    <source>
        <dbReference type="ARBA" id="ARBA00022771"/>
    </source>
</evidence>
<feature type="compositionally biased region" description="Basic and acidic residues" evidence="8">
    <location>
        <begin position="722"/>
        <end position="736"/>
    </location>
</feature>
<keyword evidence="5 7" id="KW-0863">Zinc-finger</keyword>
<dbReference type="PANTHER" id="PTHR46465:SF2">
    <property type="entry name" value="LATERAL SIGNALING TARGET PROTEIN 2 HOMOLOG"/>
    <property type="match status" value="1"/>
</dbReference>
<dbReference type="CDD" id="cd15731">
    <property type="entry name" value="FYVE_LST2"/>
    <property type="match status" value="1"/>
</dbReference>
<dbReference type="EMBL" id="OE180157">
    <property type="protein sequence ID" value="CAD7570673.1"/>
    <property type="molecule type" value="Genomic_DNA"/>
</dbReference>
<evidence type="ECO:0000256" key="9">
    <source>
        <dbReference type="SAM" id="SignalP"/>
    </source>
</evidence>
<comment type="similarity">
    <text evidence="2">Belongs to the lst-2 family.</text>
</comment>
<feature type="compositionally biased region" description="Polar residues" evidence="8">
    <location>
        <begin position="711"/>
        <end position="721"/>
    </location>
</feature>
<dbReference type="Gene3D" id="3.30.40.10">
    <property type="entry name" value="Zinc/RING finger domain, C3HC4 (zinc finger)"/>
    <property type="match status" value="1"/>
</dbReference>
<dbReference type="InterPro" id="IPR017455">
    <property type="entry name" value="Znf_FYVE-rel"/>
</dbReference>
<dbReference type="PROSITE" id="PS50178">
    <property type="entry name" value="ZF_FYVE"/>
    <property type="match status" value="1"/>
</dbReference>
<feature type="signal peptide" evidence="9">
    <location>
        <begin position="1"/>
        <end position="16"/>
    </location>
</feature>
<feature type="region of interest" description="Disordered" evidence="8">
    <location>
        <begin position="639"/>
        <end position="663"/>
    </location>
</feature>